<dbReference type="InterPro" id="IPR013078">
    <property type="entry name" value="His_Pase_superF_clade-1"/>
</dbReference>
<accession>A0A8R1TYN1</accession>
<dbReference type="InterPro" id="IPR051710">
    <property type="entry name" value="Phosphatase_SH3-domain"/>
</dbReference>
<dbReference type="PANTHER" id="PTHR16469">
    <property type="entry name" value="UBIQUITIN-ASSOCIATED AND SH3 DOMAIN-CONTAINING BA-RELATED"/>
    <property type="match status" value="1"/>
</dbReference>
<dbReference type="SUPFAM" id="SSF53254">
    <property type="entry name" value="Phosphoglycerate mutase-like"/>
    <property type="match status" value="1"/>
</dbReference>
<reference evidence="2" key="1">
    <citation type="submission" date="2013-10" db="EMBL/GenBank/DDBJ databases">
        <title>Genome sequencing of Onchocerca volvulus.</title>
        <authorList>
            <person name="Cotton J."/>
            <person name="Tsai J."/>
            <person name="Stanley E."/>
            <person name="Tracey A."/>
            <person name="Holroyd N."/>
            <person name="Lustigman S."/>
            <person name="Berriman M."/>
        </authorList>
    </citation>
    <scope>NUCLEOTIDE SEQUENCE</scope>
</reference>
<dbReference type="Pfam" id="PF00300">
    <property type="entry name" value="His_Phos_1"/>
    <property type="match status" value="1"/>
</dbReference>
<keyword evidence="2" id="KW-1185">Reference proteome</keyword>
<evidence type="ECO:0000313" key="2">
    <source>
        <dbReference type="Proteomes" id="UP000024404"/>
    </source>
</evidence>
<reference evidence="1" key="2">
    <citation type="submission" date="2022-06" db="UniProtKB">
        <authorList>
            <consortium name="EnsemblMetazoa"/>
        </authorList>
    </citation>
    <scope>IDENTIFICATION</scope>
</reference>
<dbReference type="Gene3D" id="3.40.50.1240">
    <property type="entry name" value="Phosphoglycerate mutase-like"/>
    <property type="match status" value="1"/>
</dbReference>
<dbReference type="PANTHER" id="PTHR16469:SF5">
    <property type="entry name" value="PHOSPHOGLYCERATE MUTASE FAMILY PROTEIN"/>
    <property type="match status" value="1"/>
</dbReference>
<dbReference type="CDD" id="cd07067">
    <property type="entry name" value="HP_PGM_like"/>
    <property type="match status" value="1"/>
</dbReference>
<dbReference type="Proteomes" id="UP000024404">
    <property type="component" value="Unassembled WGS sequence"/>
</dbReference>
<name>A0A8R1TYN1_ONCVO</name>
<evidence type="ECO:0000313" key="1">
    <source>
        <dbReference type="EnsemblMetazoa" id="OVOC7251.1"/>
    </source>
</evidence>
<sequence length="306" mass="35180">MPNIQKNDYFKKHLNSINFSCFFHSTNNNATQMMPCRLVVMRHGERIDDLFPDWIRKSTSSGSYQAFDLNMPLALPKLKRPFKYYEGDTIISEMGFVLAEMVGRGLLVNKSIPDIIYTSPALRCVQTAHSALKAMSKENEIKIRIEPALFEFTDLHPKGQPKFATPEEFFEANFNIDIDYVPVTTMDNIWKKNETIEMYSKRVQNLLQTLAKTLEWSKRTDGALILVVGHASTVDLAIGAFREPPRTLLARELINQGAKFPYCCTAIIDRTDDGRWLYNEDALPPITYMNFSSKINRDFAMREQLI</sequence>
<dbReference type="EMBL" id="CMVM020000191">
    <property type="status" value="NOT_ANNOTATED_CDS"/>
    <property type="molecule type" value="Genomic_DNA"/>
</dbReference>
<dbReference type="EnsemblMetazoa" id="OVOC7251.1">
    <property type="protein sequence ID" value="OVOC7251.1"/>
    <property type="gene ID" value="WBGene00244060"/>
</dbReference>
<dbReference type="AlphaFoldDB" id="A0A8R1TYN1"/>
<proteinExistence type="predicted"/>
<organism evidence="1 2">
    <name type="scientific">Onchocerca volvulus</name>
    <dbReference type="NCBI Taxonomy" id="6282"/>
    <lineage>
        <taxon>Eukaryota</taxon>
        <taxon>Metazoa</taxon>
        <taxon>Ecdysozoa</taxon>
        <taxon>Nematoda</taxon>
        <taxon>Chromadorea</taxon>
        <taxon>Rhabditida</taxon>
        <taxon>Spirurina</taxon>
        <taxon>Spiruromorpha</taxon>
        <taxon>Filarioidea</taxon>
        <taxon>Onchocercidae</taxon>
        <taxon>Onchocerca</taxon>
    </lineage>
</organism>
<dbReference type="OMA" id="SEMQIRI"/>
<dbReference type="GO" id="GO:0016791">
    <property type="term" value="F:phosphatase activity"/>
    <property type="evidence" value="ECO:0007669"/>
    <property type="project" value="UniProtKB-ARBA"/>
</dbReference>
<dbReference type="InterPro" id="IPR029033">
    <property type="entry name" value="His_PPase_superfam"/>
</dbReference>
<protein>
    <submittedName>
        <fullName evidence="1">Uncharacterized protein</fullName>
    </submittedName>
</protein>